<dbReference type="InterPro" id="IPR029058">
    <property type="entry name" value="AB_hydrolase_fold"/>
</dbReference>
<keyword evidence="2" id="KW-0031">Aminopeptidase</keyword>
<dbReference type="Pfam" id="PF12146">
    <property type="entry name" value="Hydrolase_4"/>
    <property type="match status" value="1"/>
</dbReference>
<feature type="domain" description="Serine aminopeptidase S33" evidence="1">
    <location>
        <begin position="3"/>
        <end position="38"/>
    </location>
</feature>
<protein>
    <submittedName>
        <fullName evidence="2">Serine aminopeptidase, S33</fullName>
    </submittedName>
</protein>
<evidence type="ECO:0000313" key="2">
    <source>
        <dbReference type="EMBL" id="SFG49109.1"/>
    </source>
</evidence>
<dbReference type="GO" id="GO:0004177">
    <property type="term" value="F:aminopeptidase activity"/>
    <property type="evidence" value="ECO:0007669"/>
    <property type="project" value="UniProtKB-KW"/>
</dbReference>
<keyword evidence="2" id="KW-0378">Hydrolase</keyword>
<organism evidence="2 3">
    <name type="scientific">Planifilum fulgidum</name>
    <dbReference type="NCBI Taxonomy" id="201973"/>
    <lineage>
        <taxon>Bacteria</taxon>
        <taxon>Bacillati</taxon>
        <taxon>Bacillota</taxon>
        <taxon>Bacilli</taxon>
        <taxon>Bacillales</taxon>
        <taxon>Thermoactinomycetaceae</taxon>
        <taxon>Planifilum</taxon>
    </lineage>
</organism>
<name>A0A1I2SBK8_9BACL</name>
<dbReference type="InterPro" id="IPR000073">
    <property type="entry name" value="AB_hydrolase_1"/>
</dbReference>
<dbReference type="EMBL" id="FOOK01000039">
    <property type="protein sequence ID" value="SFG49109.1"/>
    <property type="molecule type" value="Genomic_DNA"/>
</dbReference>
<accession>A0A1I2SBK8</accession>
<dbReference type="STRING" id="201973.SAMN04488025_1399"/>
<dbReference type="AlphaFoldDB" id="A0A1I2SBK8"/>
<keyword evidence="2" id="KW-0645">Protease</keyword>
<evidence type="ECO:0000313" key="3">
    <source>
        <dbReference type="Proteomes" id="UP000198661"/>
    </source>
</evidence>
<reference evidence="2 3" key="1">
    <citation type="submission" date="2016-10" db="EMBL/GenBank/DDBJ databases">
        <authorList>
            <person name="de Groot N.N."/>
        </authorList>
    </citation>
    <scope>NUCLEOTIDE SEQUENCE [LARGE SCALE GENOMIC DNA]</scope>
    <source>
        <strain evidence="2 3">DSM 44945</strain>
    </source>
</reference>
<evidence type="ECO:0000259" key="1">
    <source>
        <dbReference type="Pfam" id="PF12146"/>
    </source>
</evidence>
<proteinExistence type="predicted"/>
<dbReference type="Gene3D" id="3.40.50.1820">
    <property type="entry name" value="alpha/beta hydrolase"/>
    <property type="match status" value="1"/>
</dbReference>
<dbReference type="SUPFAM" id="SSF53474">
    <property type="entry name" value="alpha/beta-Hydrolases"/>
    <property type="match status" value="1"/>
</dbReference>
<keyword evidence="3" id="KW-1185">Reference proteome</keyword>
<dbReference type="PRINTS" id="PR00111">
    <property type="entry name" value="ABHYDROLASE"/>
</dbReference>
<gene>
    <name evidence="2" type="ORF">SAMN04488025_1399</name>
</gene>
<dbReference type="Proteomes" id="UP000198661">
    <property type="component" value="Unassembled WGS sequence"/>
</dbReference>
<sequence>MDRAFLLGISVGGKIAIDYALRYPDTVRSLVLINPGVSGYRWSDQFLAQEGDLRRLSDQGLSDLAWERFLQTWVEGPFR</sequence>
<dbReference type="InterPro" id="IPR022742">
    <property type="entry name" value="Hydrolase_4"/>
</dbReference>